<dbReference type="EMBL" id="VSSQ01100000">
    <property type="protein sequence ID" value="MPN42327.1"/>
    <property type="molecule type" value="Genomic_DNA"/>
</dbReference>
<protein>
    <submittedName>
        <fullName evidence="1">Uncharacterized protein</fullName>
    </submittedName>
</protein>
<proteinExistence type="predicted"/>
<accession>A0A645HTN3</accession>
<organism evidence="1">
    <name type="scientific">bioreactor metagenome</name>
    <dbReference type="NCBI Taxonomy" id="1076179"/>
    <lineage>
        <taxon>unclassified sequences</taxon>
        <taxon>metagenomes</taxon>
        <taxon>ecological metagenomes</taxon>
    </lineage>
</organism>
<name>A0A645HTN3_9ZZZZ</name>
<evidence type="ECO:0000313" key="1">
    <source>
        <dbReference type="EMBL" id="MPN42327.1"/>
    </source>
</evidence>
<gene>
    <name evidence="1" type="ORF">SDC9_189884</name>
</gene>
<comment type="caution">
    <text evidence="1">The sequence shown here is derived from an EMBL/GenBank/DDBJ whole genome shotgun (WGS) entry which is preliminary data.</text>
</comment>
<dbReference type="AlphaFoldDB" id="A0A645HTN3"/>
<reference evidence="1" key="1">
    <citation type="submission" date="2019-08" db="EMBL/GenBank/DDBJ databases">
        <authorList>
            <person name="Kucharzyk K."/>
            <person name="Murdoch R.W."/>
            <person name="Higgins S."/>
            <person name="Loffler F."/>
        </authorList>
    </citation>
    <scope>NUCLEOTIDE SEQUENCE</scope>
</reference>
<sequence length="128" mass="13822">MGRNVPASLRVLKNSIEKINITPVAATEPMPLEPVMNPPICLMFATTSITPGAFSTSVTRNHDEIMPVIMGTEINATVGVVFLVMMRNSMTITVAKPRNANIKILPVFYSFLDYSLPGAAGKSRFPAA</sequence>